<evidence type="ECO:0000313" key="1">
    <source>
        <dbReference type="EMBL" id="OAF61539.1"/>
    </source>
</evidence>
<dbReference type="PANTHER" id="PTHR34286">
    <property type="entry name" value="TRANSMEMBRANE PROTEIN"/>
    <property type="match status" value="1"/>
</dbReference>
<dbReference type="GeneID" id="36285300"/>
<protein>
    <submittedName>
        <fullName evidence="1">Uncharacterized protein</fullName>
    </submittedName>
</protein>
<dbReference type="EMBL" id="KV441389">
    <property type="protein sequence ID" value="OAF61539.1"/>
    <property type="molecule type" value="Genomic_DNA"/>
</dbReference>
<proteinExistence type="predicted"/>
<reference evidence="1" key="1">
    <citation type="submission" date="2016-03" db="EMBL/GenBank/DDBJ databases">
        <title>Updated assembly of Pseudogymnoascus destructans, the fungus causing white-nose syndrome of bats.</title>
        <authorList>
            <person name="Palmer J.M."/>
            <person name="Drees K.P."/>
            <person name="Foster J.T."/>
            <person name="Lindner D.L."/>
        </authorList>
    </citation>
    <scope>NUCLEOTIDE SEQUENCE [LARGE SCALE GENOMIC DNA]</scope>
    <source>
        <strain evidence="1">20631-21</strain>
    </source>
</reference>
<gene>
    <name evidence="1" type="ORF">VC83_02217</name>
</gene>
<accession>A0A177AHG7</accession>
<dbReference type="OrthoDB" id="2100988at2759"/>
<name>A0A177AHG7_9PEZI</name>
<dbReference type="eggNOG" id="ENOG502S6YK">
    <property type="taxonomic scope" value="Eukaryota"/>
</dbReference>
<dbReference type="RefSeq" id="XP_024326814.1">
    <property type="nucleotide sequence ID" value="XM_024465884.1"/>
</dbReference>
<dbReference type="Proteomes" id="UP000077154">
    <property type="component" value="Unassembled WGS sequence"/>
</dbReference>
<dbReference type="AlphaFoldDB" id="A0A177AHG7"/>
<dbReference type="PANTHER" id="PTHR34286:SF1">
    <property type="entry name" value="TRANSMEMBRANE PROTEIN"/>
    <property type="match status" value="1"/>
</dbReference>
<sequence>MGGGAKVPYPKHVWSPAGGWYTQPKNWKVNTAVMLTAIFGVTAMAWKFSAENEYRTKFPEQGRFYPSRYWSKQIIEHEKDVKEGKKSA</sequence>
<organism evidence="1">
    <name type="scientific">Pseudogymnoascus destructans</name>
    <dbReference type="NCBI Taxonomy" id="655981"/>
    <lineage>
        <taxon>Eukaryota</taxon>
        <taxon>Fungi</taxon>
        <taxon>Dikarya</taxon>
        <taxon>Ascomycota</taxon>
        <taxon>Pezizomycotina</taxon>
        <taxon>Leotiomycetes</taxon>
        <taxon>Thelebolales</taxon>
        <taxon>Thelebolaceae</taxon>
        <taxon>Pseudogymnoascus</taxon>
    </lineage>
</organism>
<dbReference type="VEuPathDB" id="FungiDB:GMDG_03283"/>